<feature type="transmembrane region" description="Helical" evidence="1">
    <location>
        <begin position="464"/>
        <end position="482"/>
    </location>
</feature>
<dbReference type="Gene3D" id="3.30.70.1440">
    <property type="entry name" value="Multidrug efflux transporter AcrB pore domain"/>
    <property type="match status" value="1"/>
</dbReference>
<dbReference type="Gene3D" id="3.30.70.1430">
    <property type="entry name" value="Multidrug efflux transporter AcrB pore domain"/>
    <property type="match status" value="2"/>
</dbReference>
<feature type="transmembrane region" description="Helical" evidence="1">
    <location>
        <begin position="853"/>
        <end position="871"/>
    </location>
</feature>
<dbReference type="SUPFAM" id="SSF82693">
    <property type="entry name" value="Multidrug efflux transporter AcrB pore domain, PN1, PN2, PC1 and PC2 subdomains"/>
    <property type="match status" value="3"/>
</dbReference>
<evidence type="ECO:0000313" key="3">
    <source>
        <dbReference type="Proteomes" id="UP001597296"/>
    </source>
</evidence>
<dbReference type="PANTHER" id="PTHR32063:SF78">
    <property type="entry name" value="ACRB_ACRD_ACRF FAMILY PROTEIN"/>
    <property type="match status" value="1"/>
</dbReference>
<evidence type="ECO:0000256" key="1">
    <source>
        <dbReference type="SAM" id="Phobius"/>
    </source>
</evidence>
<dbReference type="Gene3D" id="1.20.1640.10">
    <property type="entry name" value="Multidrug efflux transporter AcrB transmembrane domain"/>
    <property type="match status" value="2"/>
</dbReference>
<dbReference type="Gene3D" id="3.30.70.1320">
    <property type="entry name" value="Multidrug efflux transporter AcrB pore domain like"/>
    <property type="match status" value="1"/>
</dbReference>
<feature type="transmembrane region" description="Helical" evidence="1">
    <location>
        <begin position="337"/>
        <end position="354"/>
    </location>
</feature>
<accession>A0ABW5CF85</accession>
<dbReference type="InterPro" id="IPR001036">
    <property type="entry name" value="Acrflvin-R"/>
</dbReference>
<keyword evidence="3" id="KW-1185">Reference proteome</keyword>
<dbReference type="InterPro" id="IPR027463">
    <property type="entry name" value="AcrB_DN_DC_subdom"/>
</dbReference>
<reference evidence="3" key="1">
    <citation type="journal article" date="2019" name="Int. J. Syst. Evol. Microbiol.">
        <title>The Global Catalogue of Microorganisms (GCM) 10K type strain sequencing project: providing services to taxonomists for standard genome sequencing and annotation.</title>
        <authorList>
            <consortium name="The Broad Institute Genomics Platform"/>
            <consortium name="The Broad Institute Genome Sequencing Center for Infectious Disease"/>
            <person name="Wu L."/>
            <person name="Ma J."/>
        </authorList>
    </citation>
    <scope>NUCLEOTIDE SEQUENCE [LARGE SCALE GENOMIC DNA]</scope>
    <source>
        <strain evidence="3">KCTC 15012</strain>
    </source>
</reference>
<feature type="transmembrane region" description="Helical" evidence="1">
    <location>
        <begin position="949"/>
        <end position="970"/>
    </location>
</feature>
<keyword evidence="1" id="KW-0812">Transmembrane</keyword>
<feature type="transmembrane region" description="Helical" evidence="1">
    <location>
        <begin position="361"/>
        <end position="384"/>
    </location>
</feature>
<evidence type="ECO:0000313" key="2">
    <source>
        <dbReference type="EMBL" id="MFD2235406.1"/>
    </source>
</evidence>
<feature type="transmembrane region" description="Helical" evidence="1">
    <location>
        <begin position="982"/>
        <end position="1008"/>
    </location>
</feature>
<dbReference type="PANTHER" id="PTHR32063">
    <property type="match status" value="1"/>
</dbReference>
<gene>
    <name evidence="2" type="ORF">ACFSNB_16505</name>
</gene>
<dbReference type="RefSeq" id="WP_377318559.1">
    <property type="nucleotide sequence ID" value="NZ_JBHUIY010000045.1"/>
</dbReference>
<feature type="transmembrane region" description="Helical" evidence="1">
    <location>
        <begin position="432"/>
        <end position="452"/>
    </location>
</feature>
<name>A0ABW5CF85_9PROT</name>
<dbReference type="PRINTS" id="PR00702">
    <property type="entry name" value="ACRIFLAVINRP"/>
</dbReference>
<dbReference type="NCBIfam" id="NF033617">
    <property type="entry name" value="RND_permease_2"/>
    <property type="match status" value="1"/>
</dbReference>
<sequence length="1016" mass="107581">MTGLSEPFIRRPVATWLLAFAVVLGGLLGFRLLPVSALPQVDFPTIQVTTRLPGASAETIAGLITTPLERQFGLIPGLATMTSTSSQGLSLITLQFALNKEIDVAAQDVQAAINAAGGVLPEDLPYPPAYAKVNPADAPILTLALQSDTLPLTAVNDAADTLLSQKLSQLSGVGRVLIEGGQRPAVRVRIDPARLSGYDLALEEVRSALAKANADLPKGSFDGPSQALSVGANDQLTEIRGYADQVIAWRNGAPVRVRDVGEVVEGVENARVAGWHDGHPAVIVTIQRQPGANVVETVERVRARLPDLLAVLPAGIAVDVLADRTETIRASVADVEFTLALTVLLVIGVIWGFLRSPRATLIPAVALPLSLIGTFGVMALAGFSLDNLSLMALTISAGFVVDDAIVMIENIVRYVEKGLSPFEAALAGAREIGFTIVSLTVSLVAVFIPLLFMEGIVGRLFREFALTLTVAVSVSALVSLTLTPMMCGQFLRGGAGEARSGRLFLALAALYARSLDWVLRRQGATLLVALATLVGTVVLYGAMPKGFLPTQDTGLIVATTDAPPTISFTAMAELQRRAADLAREDPAVSGVASFLGVGPVNPTANTGSLSIVLKPRRERGEPVEAVIARLSARLAGLHGVEVHLRPAQDIQISPRASRTRFQYTLSDADPLELAAWAPKLMERMRASPLLTDVASDAQDGGLVADIRIDRDRAGRLGVLPQTIDATLYDAFGQRQISTIYTQVNQYHVILEVTPEYQLGPEALGAIYLRSSNGALVPLSALATVTRRTAPLLITHQDQFPAVTLSFNLAPGASLGQAIAAVEAMRAEIGLPVAVAGDFTGDAAEFRSSLDGEVWLILAALAVIYIVLGVLYESFIHPVTIMSTLPSAGIGALLALDLSGHDLSLVGLIGILLLMGIVKKNAIMMIDFALEAERRRGLDSFEAIREACRLRFRPIMMTTMAALLGALPLALDAGTGAELRRPLGIAIVGGLLLSQLLTLYTTPVIYLLFDRLRKKGG</sequence>
<keyword evidence="1" id="KW-1133">Transmembrane helix</keyword>
<dbReference type="EMBL" id="JBHUIY010000045">
    <property type="protein sequence ID" value="MFD2235406.1"/>
    <property type="molecule type" value="Genomic_DNA"/>
</dbReference>
<proteinExistence type="predicted"/>
<comment type="caution">
    <text evidence="2">The sequence shown here is derived from an EMBL/GenBank/DDBJ whole genome shotgun (WGS) entry which is preliminary data.</text>
</comment>
<dbReference type="Gene3D" id="3.30.2090.10">
    <property type="entry name" value="Multidrug efflux transporter AcrB TolC docking domain, DN and DC subdomains"/>
    <property type="match status" value="2"/>
</dbReference>
<dbReference type="SUPFAM" id="SSF82714">
    <property type="entry name" value="Multidrug efflux transporter AcrB TolC docking domain, DN and DC subdomains"/>
    <property type="match status" value="2"/>
</dbReference>
<organism evidence="2 3">
    <name type="scientific">Phaeospirillum tilakii</name>
    <dbReference type="NCBI Taxonomy" id="741673"/>
    <lineage>
        <taxon>Bacteria</taxon>
        <taxon>Pseudomonadati</taxon>
        <taxon>Pseudomonadota</taxon>
        <taxon>Alphaproteobacteria</taxon>
        <taxon>Rhodospirillales</taxon>
        <taxon>Rhodospirillaceae</taxon>
        <taxon>Phaeospirillum</taxon>
    </lineage>
</organism>
<dbReference type="SUPFAM" id="SSF82866">
    <property type="entry name" value="Multidrug efflux transporter AcrB transmembrane domain"/>
    <property type="match status" value="2"/>
</dbReference>
<protein>
    <submittedName>
        <fullName evidence="2">Multidrug efflux RND transporter permease subunit</fullName>
    </submittedName>
</protein>
<dbReference type="Proteomes" id="UP001597296">
    <property type="component" value="Unassembled WGS sequence"/>
</dbReference>
<feature type="transmembrane region" description="Helical" evidence="1">
    <location>
        <begin position="523"/>
        <end position="543"/>
    </location>
</feature>
<dbReference type="Pfam" id="PF00873">
    <property type="entry name" value="ACR_tran"/>
    <property type="match status" value="1"/>
</dbReference>
<keyword evidence="1" id="KW-0472">Membrane</keyword>